<dbReference type="SUPFAM" id="SSF81324">
    <property type="entry name" value="Voltage-gated potassium channels"/>
    <property type="match status" value="1"/>
</dbReference>
<gene>
    <name evidence="15" type="ORF">OFUS_LOCUS414</name>
</gene>
<evidence type="ECO:0000256" key="8">
    <source>
        <dbReference type="ARBA" id="ARBA00022958"/>
    </source>
</evidence>
<evidence type="ECO:0000256" key="11">
    <source>
        <dbReference type="ARBA" id="ARBA00023136"/>
    </source>
</evidence>
<feature type="compositionally biased region" description="Basic and acidic residues" evidence="13">
    <location>
        <begin position="1002"/>
        <end position="1041"/>
    </location>
</feature>
<dbReference type="InterPro" id="IPR005821">
    <property type="entry name" value="Ion_trans_dom"/>
</dbReference>
<keyword evidence="7" id="KW-0851">Voltage-gated channel</keyword>
<keyword evidence="16" id="KW-1185">Reference proteome</keyword>
<dbReference type="InterPro" id="IPR003971">
    <property type="entry name" value="K_chnl_volt-dep_Kv5/Kv9"/>
</dbReference>
<evidence type="ECO:0000256" key="2">
    <source>
        <dbReference type="ARBA" id="ARBA00022448"/>
    </source>
</evidence>
<dbReference type="EMBL" id="CAIIXF020000001">
    <property type="protein sequence ID" value="CAH1772691.1"/>
    <property type="molecule type" value="Genomic_DNA"/>
</dbReference>
<evidence type="ECO:0000256" key="4">
    <source>
        <dbReference type="ARBA" id="ARBA00022553"/>
    </source>
</evidence>
<dbReference type="InterPro" id="IPR027359">
    <property type="entry name" value="Volt_channel_dom_sf"/>
</dbReference>
<protein>
    <submittedName>
        <fullName evidence="15">Uncharacterized protein</fullName>
    </submittedName>
</protein>
<dbReference type="InterPro" id="IPR011333">
    <property type="entry name" value="SKP1/BTB/POZ_sf"/>
</dbReference>
<dbReference type="InterPro" id="IPR000210">
    <property type="entry name" value="BTB/POZ_dom"/>
</dbReference>
<name>A0A8J1USH1_OWEFU</name>
<feature type="compositionally biased region" description="Polar residues" evidence="13">
    <location>
        <begin position="656"/>
        <end position="666"/>
    </location>
</feature>
<dbReference type="GO" id="GO:0005251">
    <property type="term" value="F:delayed rectifier potassium channel activity"/>
    <property type="evidence" value="ECO:0007669"/>
    <property type="project" value="TreeGrafter"/>
</dbReference>
<evidence type="ECO:0000256" key="5">
    <source>
        <dbReference type="ARBA" id="ARBA00022692"/>
    </source>
</evidence>
<dbReference type="FunFam" id="3.30.710.10:FF:000010">
    <property type="entry name" value="Potassium voltage-gated channel subfamily B member"/>
    <property type="match status" value="1"/>
</dbReference>
<evidence type="ECO:0000256" key="12">
    <source>
        <dbReference type="ARBA" id="ARBA00023303"/>
    </source>
</evidence>
<feature type="compositionally biased region" description="Basic and acidic residues" evidence="13">
    <location>
        <begin position="941"/>
        <end position="950"/>
    </location>
</feature>
<feature type="compositionally biased region" description="Pro residues" evidence="13">
    <location>
        <begin position="701"/>
        <end position="710"/>
    </location>
</feature>
<dbReference type="InterPro" id="IPR003131">
    <property type="entry name" value="T1-type_BTB"/>
</dbReference>
<feature type="transmembrane region" description="Helical" evidence="14">
    <location>
        <begin position="331"/>
        <end position="352"/>
    </location>
</feature>
<dbReference type="PRINTS" id="PR00169">
    <property type="entry name" value="KCHANNEL"/>
</dbReference>
<keyword evidence="2" id="KW-0813">Transport</keyword>
<dbReference type="Gene3D" id="3.30.710.10">
    <property type="entry name" value="Potassium Channel Kv1.1, Chain A"/>
    <property type="match status" value="1"/>
</dbReference>
<evidence type="ECO:0000256" key="1">
    <source>
        <dbReference type="ARBA" id="ARBA00004141"/>
    </source>
</evidence>
<evidence type="ECO:0000256" key="14">
    <source>
        <dbReference type="SAM" id="Phobius"/>
    </source>
</evidence>
<feature type="region of interest" description="Disordered" evidence="13">
    <location>
        <begin position="1"/>
        <end position="36"/>
    </location>
</feature>
<dbReference type="PRINTS" id="PR01494">
    <property type="entry name" value="KV9CHANNEL"/>
</dbReference>
<evidence type="ECO:0000256" key="13">
    <source>
        <dbReference type="SAM" id="MobiDB-lite"/>
    </source>
</evidence>
<evidence type="ECO:0000313" key="16">
    <source>
        <dbReference type="Proteomes" id="UP000749559"/>
    </source>
</evidence>
<dbReference type="PRINTS" id="PR01491">
    <property type="entry name" value="KVCHANNEL"/>
</dbReference>
<feature type="region of interest" description="Disordered" evidence="13">
    <location>
        <begin position="74"/>
        <end position="104"/>
    </location>
</feature>
<dbReference type="GO" id="GO:0008076">
    <property type="term" value="C:voltage-gated potassium channel complex"/>
    <property type="evidence" value="ECO:0007669"/>
    <property type="project" value="InterPro"/>
</dbReference>
<dbReference type="SMART" id="SM00225">
    <property type="entry name" value="BTB"/>
    <property type="match status" value="1"/>
</dbReference>
<evidence type="ECO:0000256" key="10">
    <source>
        <dbReference type="ARBA" id="ARBA00023065"/>
    </source>
</evidence>
<keyword evidence="9 14" id="KW-1133">Transmembrane helix</keyword>
<feature type="compositionally biased region" description="Basic and acidic residues" evidence="13">
    <location>
        <begin position="843"/>
        <end position="852"/>
    </location>
</feature>
<keyword evidence="10" id="KW-0406">Ion transport</keyword>
<dbReference type="GO" id="GO:0001508">
    <property type="term" value="P:action potential"/>
    <property type="evidence" value="ECO:0007669"/>
    <property type="project" value="TreeGrafter"/>
</dbReference>
<evidence type="ECO:0000313" key="15">
    <source>
        <dbReference type="EMBL" id="CAH1772691.1"/>
    </source>
</evidence>
<comment type="subcellular location">
    <subcellularLocation>
        <location evidence="1">Membrane</location>
        <topology evidence="1">Multi-pass membrane protein</topology>
    </subcellularLocation>
</comment>
<dbReference type="Gene3D" id="1.10.287.70">
    <property type="match status" value="1"/>
</dbReference>
<feature type="transmembrane region" description="Helical" evidence="14">
    <location>
        <begin position="433"/>
        <end position="454"/>
    </location>
</feature>
<organism evidence="15 16">
    <name type="scientific">Owenia fusiformis</name>
    <name type="common">Polychaete worm</name>
    <dbReference type="NCBI Taxonomy" id="6347"/>
    <lineage>
        <taxon>Eukaryota</taxon>
        <taxon>Metazoa</taxon>
        <taxon>Spiralia</taxon>
        <taxon>Lophotrochozoa</taxon>
        <taxon>Annelida</taxon>
        <taxon>Polychaeta</taxon>
        <taxon>Sedentaria</taxon>
        <taxon>Canalipalpata</taxon>
        <taxon>Sabellida</taxon>
        <taxon>Oweniida</taxon>
        <taxon>Oweniidae</taxon>
        <taxon>Owenia</taxon>
    </lineage>
</organism>
<dbReference type="SUPFAM" id="SSF54695">
    <property type="entry name" value="POZ domain"/>
    <property type="match status" value="1"/>
</dbReference>
<accession>A0A8J1USH1</accession>
<feature type="compositionally biased region" description="Polar residues" evidence="13">
    <location>
        <begin position="685"/>
        <end position="700"/>
    </location>
</feature>
<evidence type="ECO:0000256" key="7">
    <source>
        <dbReference type="ARBA" id="ARBA00022882"/>
    </source>
</evidence>
<keyword evidence="5 14" id="KW-0812">Transmembrane</keyword>
<feature type="region of interest" description="Disordered" evidence="13">
    <location>
        <begin position="825"/>
        <end position="1042"/>
    </location>
</feature>
<dbReference type="OrthoDB" id="296522at2759"/>
<dbReference type="Pfam" id="PF00520">
    <property type="entry name" value="Ion_trans"/>
    <property type="match status" value="1"/>
</dbReference>
<dbReference type="FunFam" id="1.10.287.70:FF:000034">
    <property type="entry name" value="Potassium voltage-gated channel subfamily B member"/>
    <property type="match status" value="1"/>
</dbReference>
<feature type="compositionally biased region" description="Polar residues" evidence="13">
    <location>
        <begin position="864"/>
        <end position="879"/>
    </location>
</feature>
<feature type="compositionally biased region" description="Polar residues" evidence="13">
    <location>
        <begin position="624"/>
        <end position="636"/>
    </location>
</feature>
<dbReference type="GO" id="GO:0051260">
    <property type="term" value="P:protein homooligomerization"/>
    <property type="evidence" value="ECO:0007669"/>
    <property type="project" value="InterPro"/>
</dbReference>
<dbReference type="FunFam" id="1.20.120.350:FF:000018">
    <property type="entry name" value="Potassium voltage-gated channel subfamily B member"/>
    <property type="match status" value="1"/>
</dbReference>
<dbReference type="Proteomes" id="UP000749559">
    <property type="component" value="Unassembled WGS sequence"/>
</dbReference>
<dbReference type="Pfam" id="PF02214">
    <property type="entry name" value="BTB_2"/>
    <property type="match status" value="1"/>
</dbReference>
<feature type="transmembrane region" description="Helical" evidence="14">
    <location>
        <begin position="493"/>
        <end position="514"/>
    </location>
</feature>
<keyword evidence="11 14" id="KW-0472">Membrane</keyword>
<feature type="compositionally biased region" description="Basic and acidic residues" evidence="13">
    <location>
        <begin position="894"/>
        <end position="931"/>
    </location>
</feature>
<proteinExistence type="predicted"/>
<keyword evidence="12" id="KW-0407">Ion channel</keyword>
<evidence type="ECO:0000256" key="3">
    <source>
        <dbReference type="ARBA" id="ARBA00022538"/>
    </source>
</evidence>
<feature type="transmembrane region" description="Helical" evidence="14">
    <location>
        <begin position="288"/>
        <end position="310"/>
    </location>
</feature>
<dbReference type="PANTHER" id="PTHR11537:SF254">
    <property type="entry name" value="POTASSIUM VOLTAGE-GATED CHANNEL PROTEIN SHAB"/>
    <property type="match status" value="1"/>
</dbReference>
<dbReference type="AlphaFoldDB" id="A0A8J1USH1"/>
<feature type="region of interest" description="Disordered" evidence="13">
    <location>
        <begin position="612"/>
        <end position="636"/>
    </location>
</feature>
<keyword evidence="3" id="KW-0633">Potassium transport</keyword>
<dbReference type="InterPro" id="IPR003968">
    <property type="entry name" value="K_chnl_volt-dep_Kv"/>
</dbReference>
<reference evidence="15" key="1">
    <citation type="submission" date="2022-03" db="EMBL/GenBank/DDBJ databases">
        <authorList>
            <person name="Martin C."/>
        </authorList>
    </citation>
    <scope>NUCLEOTIDE SEQUENCE</scope>
</reference>
<keyword evidence="4" id="KW-0597">Phosphoprotein</keyword>
<feature type="transmembrane region" description="Helical" evidence="14">
    <location>
        <begin position="364"/>
        <end position="382"/>
    </location>
</feature>
<comment type="caution">
    <text evidence="15">The sequence shown here is derived from an EMBL/GenBank/DDBJ whole genome shotgun (WGS) entry which is preliminary data.</text>
</comment>
<feature type="region of interest" description="Disordered" evidence="13">
    <location>
        <begin position="656"/>
        <end position="713"/>
    </location>
</feature>
<dbReference type="Gene3D" id="1.20.120.350">
    <property type="entry name" value="Voltage-gated potassium channels. Chain C"/>
    <property type="match status" value="1"/>
</dbReference>
<feature type="transmembrane region" description="Helical" evidence="14">
    <location>
        <begin position="469"/>
        <end position="486"/>
    </location>
</feature>
<feature type="compositionally biased region" description="Polar residues" evidence="13">
    <location>
        <begin position="831"/>
        <end position="842"/>
    </location>
</feature>
<sequence>MFVYSSSGQGRDGTPITSATLGHTSHPRHFRRHDTAPGEIGSERAAINKRLREREANKPEVKIGSCSTGSDVLASGNMGSADEAGNLQHTNKQMPPPSHKMQSTIPDPQTIVRNRQCNKRVILNVGGVKHEVMWRTLDVMPHTRLGMLRECNSHESIMELCDDYNLVDNEYFFDRHPRSFASVLNFYRTGKLHLIEDMCVLSFSDDLDYWGIDELYLESCCQHKYHTKKEHVYEEMRKEAESLREREEENFGDGYFAKWRSQIWDLLEKPQTSRAARGETCRNRCWRILGQVVAVVSVLFIVLSTIALTLNTMPSIQGRDKDDQPTDNEKLALVEAVCIAWFTLEYLARFWAAPNKWKFFKAPLNIIDLLAILPYFISLGLVESNRSTEQFHNVRRVVQIFRIMRILRILKLARHSTGLQSLGYTLQRSYKELGLLMMFLAIGILMFSSLAYFAEKDENPKYISIPQTFWWAAITMTTVGYGDVYPKTALGKVVGAVCCICGVLVIALPIPIIVNNFAEFYKDQMRREKALKRREALAQAKRNGSILSFNHSSNLRDAFARSVELSLVDVVSDSRNNLNQQINKHIDFKPQANRPPAATYALAIKDINTPSECKTNEGKGGCPDTQSLPENNPSFNNLLAVDQESLDRMTQSQPMLNKDASNTYNNEGDDSNGRSGGEELYELQPVTTGSSKSPPNYANTPSPPNYPSKCPPQNVYINPLDQPIPILSNVLPILPLECPGKFTRPCKKVSDQVVQRLPDGLSTTWHKQPSVNPNMLYQRSEFRESLGNNGGGAPNCLHSHLHPHVLRKTKSAGFGKHKARFADIEADGLHSHTSNESLTHQESSGKHRDCIRKPPLSGRRQHHASPNTGKKLASYQQKSPKPVPMTADKPSTGHQDKTPIIRDKKFLTKKDAMNQEETEKLLNDSNKEPNDTHFNGNNIHDNTKNCEKKGHSPKLKKKGNRHIGPRSNSNDNGVKTSRPNSKKGAKMSKSEESLRDSGSSDNQDHTMENNTEREEDISPKDCNCDSPESDRDKEMMKDYEKPTILTLHPSIDYIDDTLESKTG</sequence>
<keyword evidence="6" id="KW-0631">Potassium channel</keyword>
<evidence type="ECO:0000256" key="9">
    <source>
        <dbReference type="ARBA" id="ARBA00022989"/>
    </source>
</evidence>
<feature type="compositionally biased region" description="Basic residues" evidence="13">
    <location>
        <begin position="951"/>
        <end position="964"/>
    </location>
</feature>
<evidence type="ECO:0000256" key="6">
    <source>
        <dbReference type="ARBA" id="ARBA00022826"/>
    </source>
</evidence>
<keyword evidence="8" id="KW-0630">Potassium</keyword>
<dbReference type="InterPro" id="IPR028325">
    <property type="entry name" value="VG_K_chnl"/>
</dbReference>
<feature type="compositionally biased region" description="Polar residues" evidence="13">
    <location>
        <begin position="966"/>
        <end position="979"/>
    </location>
</feature>
<dbReference type="PANTHER" id="PTHR11537">
    <property type="entry name" value="VOLTAGE-GATED POTASSIUM CHANNEL"/>
    <property type="match status" value="1"/>
</dbReference>
<feature type="compositionally biased region" description="Polar residues" evidence="13">
    <location>
        <begin position="1"/>
        <end position="23"/>
    </location>
</feature>